<dbReference type="InterPro" id="IPR042100">
    <property type="entry name" value="Bug_dom1"/>
</dbReference>
<reference evidence="3 4" key="2">
    <citation type="journal article" date="2016" name="Science">
        <title>A bacterium that degrades and assimilates poly(ethylene terephthalate).</title>
        <authorList>
            <person name="Yoshida S."/>
            <person name="Hiraga K."/>
            <person name="Takehana T."/>
            <person name="Taniguchi I."/>
            <person name="Yamaji H."/>
            <person name="Maeda Y."/>
            <person name="Toyohara K."/>
            <person name="Miyamoto K."/>
            <person name="Kimura Y."/>
            <person name="Oda K."/>
        </authorList>
    </citation>
    <scope>NUCLEOTIDE SEQUENCE [LARGE SCALE GENOMIC DNA]</scope>
    <source>
        <strain evidence="4">NBRC 110686 / TISTR 2288 / 201-F6</strain>
    </source>
</reference>
<name>A0A0K8P697_PISS1</name>
<proteinExistence type="inferred from homology"/>
<keyword evidence="2" id="KW-0732">Signal</keyword>
<dbReference type="PANTHER" id="PTHR42928:SF5">
    <property type="entry name" value="BLR1237 PROTEIN"/>
    <property type="match status" value="1"/>
</dbReference>
<dbReference type="Proteomes" id="UP000037660">
    <property type="component" value="Unassembled WGS sequence"/>
</dbReference>
<organism evidence="3 4">
    <name type="scientific">Piscinibacter sakaiensis</name>
    <name type="common">Ideonella sakaiensis</name>
    <dbReference type="NCBI Taxonomy" id="1547922"/>
    <lineage>
        <taxon>Bacteria</taxon>
        <taxon>Pseudomonadati</taxon>
        <taxon>Pseudomonadota</taxon>
        <taxon>Betaproteobacteria</taxon>
        <taxon>Burkholderiales</taxon>
        <taxon>Sphaerotilaceae</taxon>
        <taxon>Piscinibacter</taxon>
    </lineage>
</organism>
<dbReference type="STRING" id="1547922.ISF6_4315"/>
<dbReference type="EMBL" id="BBYR01000066">
    <property type="protein sequence ID" value="GAP38121.1"/>
    <property type="molecule type" value="Genomic_DNA"/>
</dbReference>
<dbReference type="AlphaFoldDB" id="A0A0K8P697"/>
<protein>
    <submittedName>
        <fullName evidence="3">Putative exported protein</fullName>
    </submittedName>
</protein>
<comment type="caution">
    <text evidence="3">The sequence shown here is derived from an EMBL/GenBank/DDBJ whole genome shotgun (WGS) entry which is preliminary data.</text>
</comment>
<evidence type="ECO:0000256" key="2">
    <source>
        <dbReference type="SAM" id="SignalP"/>
    </source>
</evidence>
<gene>
    <name evidence="3" type="ORF">ISF6_4315</name>
</gene>
<dbReference type="RefSeq" id="WP_054022014.1">
    <property type="nucleotide sequence ID" value="NZ_BBYR01000066.1"/>
</dbReference>
<dbReference type="PIRSF" id="PIRSF017082">
    <property type="entry name" value="YflP"/>
    <property type="match status" value="1"/>
</dbReference>
<feature type="signal peptide" evidence="2">
    <location>
        <begin position="1"/>
        <end position="32"/>
    </location>
</feature>
<dbReference type="SUPFAM" id="SSF53850">
    <property type="entry name" value="Periplasmic binding protein-like II"/>
    <property type="match status" value="1"/>
</dbReference>
<dbReference type="Gene3D" id="3.40.190.10">
    <property type="entry name" value="Periplasmic binding protein-like II"/>
    <property type="match status" value="1"/>
</dbReference>
<accession>A0A0K8P697</accession>
<reference evidence="4" key="1">
    <citation type="submission" date="2015-07" db="EMBL/GenBank/DDBJ databases">
        <title>Discovery of a poly(ethylene terephthalate assimilation.</title>
        <authorList>
            <person name="Yoshida S."/>
            <person name="Hiraga K."/>
            <person name="Takehana T."/>
            <person name="Taniguchi I."/>
            <person name="Yamaji H."/>
            <person name="Maeda Y."/>
            <person name="Toyohara K."/>
            <person name="Miyamoto K."/>
            <person name="Kimura Y."/>
            <person name="Oda K."/>
        </authorList>
    </citation>
    <scope>NUCLEOTIDE SEQUENCE [LARGE SCALE GENOMIC DNA]</scope>
    <source>
        <strain evidence="4">NBRC 110686 / TISTR 2288 / 201-F6</strain>
    </source>
</reference>
<dbReference type="PANTHER" id="PTHR42928">
    <property type="entry name" value="TRICARBOXYLATE-BINDING PROTEIN"/>
    <property type="match status" value="1"/>
</dbReference>
<dbReference type="Pfam" id="PF03401">
    <property type="entry name" value="TctC"/>
    <property type="match status" value="1"/>
</dbReference>
<evidence type="ECO:0000256" key="1">
    <source>
        <dbReference type="ARBA" id="ARBA00006987"/>
    </source>
</evidence>
<feature type="chain" id="PRO_5005513761" evidence="2">
    <location>
        <begin position="33"/>
        <end position="331"/>
    </location>
</feature>
<evidence type="ECO:0000313" key="3">
    <source>
        <dbReference type="EMBL" id="GAP38121.1"/>
    </source>
</evidence>
<dbReference type="Gene3D" id="3.40.190.150">
    <property type="entry name" value="Bordetella uptake gene, domain 1"/>
    <property type="match status" value="1"/>
</dbReference>
<sequence length="331" mass="34498">MFQTTRQRIGRMGRAVLLATALGGLAAAPAGAQDAFPSRPVKILIPTAPGGNMDTLARIVAEKMTASWGQQVIVESRAGANTVLATTAVAKSPPDGYTALFTLSGFVQNLVLMPSPPYKVADFAPVSMVAVFPIALAANANLPANTLQEVVKLAHEKPDTISFGSYGVGSGGHIIGEGLNKAAGIRLNHVPYKGEAAAFPDLVSGQIGLAYGSTGFYSSQVGTGKVKLIAVASPKRLKAFPNVPTFAEGGYPDVNLAGWGGMLLPAATPPAIVDKYTAELRRIVALPEVQARILQLGFEPAGTTREEFAQAIAGDIQRWGAIVRANNIKLE</sequence>
<evidence type="ECO:0000313" key="4">
    <source>
        <dbReference type="Proteomes" id="UP000037660"/>
    </source>
</evidence>
<dbReference type="InterPro" id="IPR005064">
    <property type="entry name" value="BUG"/>
</dbReference>
<comment type="similarity">
    <text evidence="1">Belongs to the UPF0065 (bug) family.</text>
</comment>
<keyword evidence="4" id="KW-1185">Reference proteome</keyword>